<organism evidence="1 2">
    <name type="scientific">Sphingobium lignivorans</name>
    <dbReference type="NCBI Taxonomy" id="2735886"/>
    <lineage>
        <taxon>Bacteria</taxon>
        <taxon>Pseudomonadati</taxon>
        <taxon>Pseudomonadota</taxon>
        <taxon>Alphaproteobacteria</taxon>
        <taxon>Sphingomonadales</taxon>
        <taxon>Sphingomonadaceae</taxon>
        <taxon>Sphingobium</taxon>
    </lineage>
</organism>
<evidence type="ECO:0000313" key="2">
    <source>
        <dbReference type="Proteomes" id="UP001138540"/>
    </source>
</evidence>
<gene>
    <name evidence="1" type="ORF">HNP60_002016</name>
</gene>
<sequence>MAVNHFEELVRAALNAQGYLTFENAAYRLHGNAKSLAGQDNPQLTASDIDLIGFAPRKKGPQRVLAINCKGSREGLRLPADAERISGRTRAPVAGCVPETGFRELCQPDWAIAFKDCIYRWTGERSFMHVMAVRSYTGEKRLWSCHPPFQQMLTEHLDIWDLDHIVRKIHEGRERLHVSNSVLKLVDLLYRPA</sequence>
<dbReference type="RefSeq" id="WP_184153141.1">
    <property type="nucleotide sequence ID" value="NZ_JACHKA010000001.1"/>
</dbReference>
<protein>
    <recommendedName>
        <fullName evidence="3">Restriction endonuclease</fullName>
    </recommendedName>
</protein>
<accession>A0ABR6NFH4</accession>
<dbReference type="Proteomes" id="UP001138540">
    <property type="component" value="Unassembled WGS sequence"/>
</dbReference>
<dbReference type="EMBL" id="JACHKA010000001">
    <property type="protein sequence ID" value="MBB5986042.1"/>
    <property type="molecule type" value="Genomic_DNA"/>
</dbReference>
<name>A0ABR6NFH4_9SPHN</name>
<evidence type="ECO:0000313" key="1">
    <source>
        <dbReference type="EMBL" id="MBB5986042.1"/>
    </source>
</evidence>
<comment type="caution">
    <text evidence="1">The sequence shown here is derived from an EMBL/GenBank/DDBJ whole genome shotgun (WGS) entry which is preliminary data.</text>
</comment>
<evidence type="ECO:0008006" key="3">
    <source>
        <dbReference type="Google" id="ProtNLM"/>
    </source>
</evidence>
<keyword evidence="2" id="KW-1185">Reference proteome</keyword>
<reference evidence="1 2" key="1">
    <citation type="submission" date="2020-08" db="EMBL/GenBank/DDBJ databases">
        <title>Exploring microbial biodiversity for novel pathways involved in the catabolism of aromatic compounds derived from lignin.</title>
        <authorList>
            <person name="Elkins J."/>
        </authorList>
    </citation>
    <scope>NUCLEOTIDE SEQUENCE [LARGE SCALE GENOMIC DNA]</scope>
    <source>
        <strain evidence="1 2">B1D3A</strain>
    </source>
</reference>
<proteinExistence type="predicted"/>